<evidence type="ECO:0000313" key="3">
    <source>
        <dbReference type="Proteomes" id="UP000235145"/>
    </source>
</evidence>
<comment type="caution">
    <text evidence="2">The sequence shown here is derived from an EMBL/GenBank/DDBJ whole genome shotgun (WGS) entry which is preliminary data.</text>
</comment>
<feature type="compositionally biased region" description="Basic and acidic residues" evidence="1">
    <location>
        <begin position="150"/>
        <end position="173"/>
    </location>
</feature>
<feature type="compositionally biased region" description="Polar residues" evidence="1">
    <location>
        <begin position="93"/>
        <end position="102"/>
    </location>
</feature>
<dbReference type="AlphaFoldDB" id="A0A9R1VHU3"/>
<feature type="compositionally biased region" description="Basic and acidic residues" evidence="1">
    <location>
        <begin position="188"/>
        <end position="198"/>
    </location>
</feature>
<dbReference type="PANTHER" id="PTHR45023:SF14">
    <property type="entry name" value="GLUTATHIONE TRANSFERASE"/>
    <property type="match status" value="1"/>
</dbReference>
<protein>
    <submittedName>
        <fullName evidence="2">Uncharacterized protein</fullName>
    </submittedName>
</protein>
<organism evidence="2 3">
    <name type="scientific">Lactuca sativa</name>
    <name type="common">Garden lettuce</name>
    <dbReference type="NCBI Taxonomy" id="4236"/>
    <lineage>
        <taxon>Eukaryota</taxon>
        <taxon>Viridiplantae</taxon>
        <taxon>Streptophyta</taxon>
        <taxon>Embryophyta</taxon>
        <taxon>Tracheophyta</taxon>
        <taxon>Spermatophyta</taxon>
        <taxon>Magnoliopsida</taxon>
        <taxon>eudicotyledons</taxon>
        <taxon>Gunneridae</taxon>
        <taxon>Pentapetalae</taxon>
        <taxon>asterids</taxon>
        <taxon>campanulids</taxon>
        <taxon>Asterales</taxon>
        <taxon>Asteraceae</taxon>
        <taxon>Cichorioideae</taxon>
        <taxon>Cichorieae</taxon>
        <taxon>Lactucinae</taxon>
        <taxon>Lactuca</taxon>
    </lineage>
</organism>
<dbReference type="EMBL" id="NBSK02000005">
    <property type="protein sequence ID" value="KAJ0205308.1"/>
    <property type="molecule type" value="Genomic_DNA"/>
</dbReference>
<reference evidence="2 3" key="1">
    <citation type="journal article" date="2017" name="Nat. Commun.">
        <title>Genome assembly with in vitro proximity ligation data and whole-genome triplication in lettuce.</title>
        <authorList>
            <person name="Reyes-Chin-Wo S."/>
            <person name="Wang Z."/>
            <person name="Yang X."/>
            <person name="Kozik A."/>
            <person name="Arikit S."/>
            <person name="Song C."/>
            <person name="Xia L."/>
            <person name="Froenicke L."/>
            <person name="Lavelle D.O."/>
            <person name="Truco M.J."/>
            <person name="Xia R."/>
            <person name="Zhu S."/>
            <person name="Xu C."/>
            <person name="Xu H."/>
            <person name="Xu X."/>
            <person name="Cox K."/>
            <person name="Korf I."/>
            <person name="Meyers B.C."/>
            <person name="Michelmore R.W."/>
        </authorList>
    </citation>
    <scope>NUCLEOTIDE SEQUENCE [LARGE SCALE GENOMIC DNA]</scope>
    <source>
        <strain evidence="3">cv. Salinas</strain>
        <tissue evidence="2">Seedlings</tissue>
    </source>
</reference>
<gene>
    <name evidence="2" type="ORF">LSAT_V11C500235650</name>
</gene>
<feature type="region of interest" description="Disordered" evidence="1">
    <location>
        <begin position="148"/>
        <end position="198"/>
    </location>
</feature>
<dbReference type="Proteomes" id="UP000235145">
    <property type="component" value="Unassembled WGS sequence"/>
</dbReference>
<dbReference type="PANTHER" id="PTHR45023">
    <property type="match status" value="1"/>
</dbReference>
<feature type="region of interest" description="Disordered" evidence="1">
    <location>
        <begin position="71"/>
        <end position="131"/>
    </location>
</feature>
<accession>A0A9R1VHU3</accession>
<keyword evidence="3" id="KW-1185">Reference proteome</keyword>
<proteinExistence type="predicted"/>
<name>A0A9R1VHU3_LACSA</name>
<sequence length="198" mass="22550">MHGNSQTFGCFLEKVQAVFYELTGSEAEIPIKLAQSGIYNNLLNIRKSKSNDFDAFKAALDQFEKITPTRKAFPYKEQMKGSSQSSGSKRSRNPNATSQQSDGRLHFDINNDPLDLEDEQPLRRPVGRNKAKTKRLHWLRDLVNVDGDVESGRTKNDRNIIDDSNKNRYENLENKSGQSRRRRFGAISRDEGVRSSPT</sequence>
<evidence type="ECO:0000256" key="1">
    <source>
        <dbReference type="SAM" id="MobiDB-lite"/>
    </source>
</evidence>
<evidence type="ECO:0000313" key="2">
    <source>
        <dbReference type="EMBL" id="KAJ0205308.1"/>
    </source>
</evidence>